<dbReference type="SMART" id="SM00829">
    <property type="entry name" value="PKS_ER"/>
    <property type="match status" value="1"/>
</dbReference>
<dbReference type="PANTHER" id="PTHR43401:SF2">
    <property type="entry name" value="L-THREONINE 3-DEHYDROGENASE"/>
    <property type="match status" value="1"/>
</dbReference>
<dbReference type="SUPFAM" id="SSF51735">
    <property type="entry name" value="NAD(P)-binding Rossmann-fold domains"/>
    <property type="match status" value="1"/>
</dbReference>
<dbReference type="InterPro" id="IPR050129">
    <property type="entry name" value="Zn_alcohol_dh"/>
</dbReference>
<dbReference type="PROSITE" id="PS00059">
    <property type="entry name" value="ADH_ZINC"/>
    <property type="match status" value="1"/>
</dbReference>
<dbReference type="GO" id="GO:0008270">
    <property type="term" value="F:zinc ion binding"/>
    <property type="evidence" value="ECO:0007669"/>
    <property type="project" value="InterPro"/>
</dbReference>
<dbReference type="AlphaFoldDB" id="A0A923IEG9"/>
<keyword evidence="1 4" id="KW-0479">Metal-binding</keyword>
<proteinExistence type="inferred from homology"/>
<evidence type="ECO:0000313" key="7">
    <source>
        <dbReference type="Proteomes" id="UP000659630"/>
    </source>
</evidence>
<protein>
    <submittedName>
        <fullName evidence="6">Zinc-dependent alcohol dehydrogenase family protein</fullName>
    </submittedName>
</protein>
<organism evidence="6 7">
    <name type="scientific">Anaerofilum hominis</name>
    <dbReference type="NCBI Taxonomy" id="2763016"/>
    <lineage>
        <taxon>Bacteria</taxon>
        <taxon>Bacillati</taxon>
        <taxon>Bacillota</taxon>
        <taxon>Clostridia</taxon>
        <taxon>Eubacteriales</taxon>
        <taxon>Oscillospiraceae</taxon>
        <taxon>Anaerofilum</taxon>
    </lineage>
</organism>
<dbReference type="CDD" id="cd08234">
    <property type="entry name" value="threonine_DH_like"/>
    <property type="match status" value="1"/>
</dbReference>
<keyword evidence="2 4" id="KW-0862">Zinc</keyword>
<dbReference type="SUPFAM" id="SSF50129">
    <property type="entry name" value="GroES-like"/>
    <property type="match status" value="1"/>
</dbReference>
<dbReference type="RefSeq" id="WP_186888167.1">
    <property type="nucleotide sequence ID" value="NZ_JACONZ010000003.1"/>
</dbReference>
<evidence type="ECO:0000256" key="3">
    <source>
        <dbReference type="ARBA" id="ARBA00023002"/>
    </source>
</evidence>
<keyword evidence="7" id="KW-1185">Reference proteome</keyword>
<name>A0A923IEG9_9FIRM</name>
<comment type="similarity">
    <text evidence="4">Belongs to the zinc-containing alcohol dehydrogenase family.</text>
</comment>
<reference evidence="6" key="1">
    <citation type="submission" date="2020-08" db="EMBL/GenBank/DDBJ databases">
        <title>Genome public.</title>
        <authorList>
            <person name="Liu C."/>
            <person name="Sun Q."/>
        </authorList>
    </citation>
    <scope>NUCLEOTIDE SEQUENCE</scope>
    <source>
        <strain evidence="6">BX8</strain>
    </source>
</reference>
<evidence type="ECO:0000256" key="2">
    <source>
        <dbReference type="ARBA" id="ARBA00022833"/>
    </source>
</evidence>
<dbReference type="InterPro" id="IPR020843">
    <property type="entry name" value="ER"/>
</dbReference>
<dbReference type="InterPro" id="IPR002328">
    <property type="entry name" value="ADH_Zn_CS"/>
</dbReference>
<gene>
    <name evidence="6" type="ORF">H8S23_09825</name>
</gene>
<dbReference type="Gene3D" id="3.90.180.10">
    <property type="entry name" value="Medium-chain alcohol dehydrogenases, catalytic domain"/>
    <property type="match status" value="1"/>
</dbReference>
<dbReference type="PANTHER" id="PTHR43401">
    <property type="entry name" value="L-THREONINE 3-DEHYDROGENASE"/>
    <property type="match status" value="1"/>
</dbReference>
<dbReference type="GO" id="GO:0016491">
    <property type="term" value="F:oxidoreductase activity"/>
    <property type="evidence" value="ECO:0007669"/>
    <property type="project" value="UniProtKB-KW"/>
</dbReference>
<evidence type="ECO:0000313" key="6">
    <source>
        <dbReference type="EMBL" id="MBC5581805.1"/>
    </source>
</evidence>
<accession>A0A923IEG9</accession>
<evidence type="ECO:0000256" key="4">
    <source>
        <dbReference type="RuleBase" id="RU361277"/>
    </source>
</evidence>
<comment type="caution">
    <text evidence="6">The sequence shown here is derived from an EMBL/GenBank/DDBJ whole genome shotgun (WGS) entry which is preliminary data.</text>
</comment>
<dbReference type="Gene3D" id="3.40.50.720">
    <property type="entry name" value="NAD(P)-binding Rossmann-like Domain"/>
    <property type="match status" value="1"/>
</dbReference>
<keyword evidence="3" id="KW-0560">Oxidoreductase</keyword>
<evidence type="ECO:0000256" key="1">
    <source>
        <dbReference type="ARBA" id="ARBA00022723"/>
    </source>
</evidence>
<dbReference type="Proteomes" id="UP000659630">
    <property type="component" value="Unassembled WGS sequence"/>
</dbReference>
<feature type="domain" description="Enoyl reductase (ER)" evidence="5">
    <location>
        <begin position="8"/>
        <end position="338"/>
    </location>
</feature>
<dbReference type="InterPro" id="IPR013149">
    <property type="entry name" value="ADH-like_C"/>
</dbReference>
<dbReference type="Pfam" id="PF00107">
    <property type="entry name" value="ADH_zinc_N"/>
    <property type="match status" value="1"/>
</dbReference>
<dbReference type="InterPro" id="IPR011032">
    <property type="entry name" value="GroES-like_sf"/>
</dbReference>
<dbReference type="EMBL" id="JACONZ010000003">
    <property type="protein sequence ID" value="MBC5581805.1"/>
    <property type="molecule type" value="Genomic_DNA"/>
</dbReference>
<sequence>MKALVLNGVDKLDVEEIDVGEPLGHEVIVDVKACGVCATDLHMYHGDKGAFPNPIPLVMGHEFSGVVSKVGPEVTGLKVGDRVCVDPNMYCGHCRACRKGQVHFCENMIGYGTTLYGGFAEQCRVLEHAAYKIPDSLSFEHAALVEPVACSLHGIDRSGIHTGDTVAIIGLGSIGQLMLQLALAAGAARVVAIEPIAAKRETALKLGACLAVDPTTQDVKKAVEEAGIESLDSVIECVGRANTMEMAVEIASNAATVMLFGLTPPETRISLLPLEQIFNKEITITGSYINPLVSQRVIDLLASGRLDLDTVITDRVPLAQAEKVFSDDSYRSHGKILIIP</sequence>
<evidence type="ECO:0000259" key="5">
    <source>
        <dbReference type="SMART" id="SM00829"/>
    </source>
</evidence>
<dbReference type="InterPro" id="IPR036291">
    <property type="entry name" value="NAD(P)-bd_dom_sf"/>
</dbReference>
<comment type="cofactor">
    <cofactor evidence="4">
        <name>Zn(2+)</name>
        <dbReference type="ChEBI" id="CHEBI:29105"/>
    </cofactor>
</comment>
<dbReference type="InterPro" id="IPR013154">
    <property type="entry name" value="ADH-like_N"/>
</dbReference>
<dbReference type="Pfam" id="PF08240">
    <property type="entry name" value="ADH_N"/>
    <property type="match status" value="1"/>
</dbReference>